<accession>A0ABT7QM09</accession>
<sequence length="152" mass="16644">MLLSFIVESRFVLSSSRIIAISLILVGTVATIGAGSIIAISYPLRILVILAVAIIFTVHFRRHALLEGKNVVRSFHFLPNGNIELFINNSTQCGQLTSRFVSPILTIFVVRSGQQRFSILAATDSMDADSHRQLRIRLRNAPLSGQAPADSV</sequence>
<keyword evidence="3" id="KW-1185">Reference proteome</keyword>
<dbReference type="Proteomes" id="UP001168167">
    <property type="component" value="Unassembled WGS sequence"/>
</dbReference>
<feature type="transmembrane region" description="Helical" evidence="1">
    <location>
        <begin position="44"/>
        <end position="60"/>
    </location>
</feature>
<organism evidence="2 3">
    <name type="scientific">Candidatus Doriopsillibacter californiensis</name>
    <dbReference type="NCBI Taxonomy" id="2970740"/>
    <lineage>
        <taxon>Bacteria</taxon>
        <taxon>Pseudomonadati</taxon>
        <taxon>Pseudomonadota</taxon>
        <taxon>Gammaproteobacteria</taxon>
        <taxon>Candidatus Tethybacterales</taxon>
        <taxon>Candidatus Persebacteraceae</taxon>
        <taxon>Candidatus Doriopsillibacter</taxon>
    </lineage>
</organism>
<name>A0ABT7QM09_9GAMM</name>
<gene>
    <name evidence="2" type="ORF">NQX30_05050</name>
</gene>
<evidence type="ECO:0000313" key="2">
    <source>
        <dbReference type="EMBL" id="MDM5147734.1"/>
    </source>
</evidence>
<keyword evidence="1" id="KW-0812">Transmembrane</keyword>
<feature type="transmembrane region" description="Helical" evidence="1">
    <location>
        <begin position="18"/>
        <end position="38"/>
    </location>
</feature>
<keyword evidence="1" id="KW-0472">Membrane</keyword>
<reference evidence="2" key="2">
    <citation type="journal article" date="2023" name="Microbiome">
        <title>Synthase-selected sorting approach identifies a beta-lactone synthase in a nudibranch symbiotic bacterium.</title>
        <authorList>
            <person name="Dzunkova M."/>
            <person name="La Clair J.J."/>
            <person name="Tyml T."/>
            <person name="Doud D."/>
            <person name="Schulz F."/>
            <person name="Piquer-Esteban S."/>
            <person name="Porcel Sanchis D."/>
            <person name="Osborn A."/>
            <person name="Robinson D."/>
            <person name="Louie K.B."/>
            <person name="Bowen B.P."/>
            <person name="Bowers R.M."/>
            <person name="Lee J."/>
            <person name="Arnau V."/>
            <person name="Diaz-Villanueva W."/>
            <person name="Stepanauskas R."/>
            <person name="Gosliner T."/>
            <person name="Date S.V."/>
            <person name="Northen T.R."/>
            <person name="Cheng J.F."/>
            <person name="Burkart M.D."/>
            <person name="Woyke T."/>
        </authorList>
    </citation>
    <scope>NUCLEOTIDE SEQUENCE</scope>
    <source>
        <strain evidence="2">Df01</strain>
    </source>
</reference>
<proteinExistence type="predicted"/>
<evidence type="ECO:0000256" key="1">
    <source>
        <dbReference type="SAM" id="Phobius"/>
    </source>
</evidence>
<dbReference type="EMBL" id="JANQAO010000003">
    <property type="protein sequence ID" value="MDM5147734.1"/>
    <property type="molecule type" value="Genomic_DNA"/>
</dbReference>
<comment type="caution">
    <text evidence="2">The sequence shown here is derived from an EMBL/GenBank/DDBJ whole genome shotgun (WGS) entry which is preliminary data.</text>
</comment>
<protein>
    <submittedName>
        <fullName evidence="2">Uncharacterized protein</fullName>
    </submittedName>
</protein>
<evidence type="ECO:0000313" key="3">
    <source>
        <dbReference type="Proteomes" id="UP001168167"/>
    </source>
</evidence>
<keyword evidence="1" id="KW-1133">Transmembrane helix</keyword>
<reference evidence="2" key="1">
    <citation type="submission" date="2022-08" db="EMBL/GenBank/DDBJ databases">
        <authorList>
            <person name="Dzunkova M."/>
            <person name="La Clair J."/>
            <person name="Tyml T."/>
            <person name="Doud D."/>
            <person name="Schulz F."/>
            <person name="Piquer S."/>
            <person name="Porcel Sanchis D."/>
            <person name="Osborn A."/>
            <person name="Robinson D."/>
            <person name="Louie K.B."/>
            <person name="Bowen B.P."/>
            <person name="Bowers R."/>
            <person name="Lee J."/>
            <person name="Arnau Llombart V."/>
            <person name="Diaz Villanueva W."/>
            <person name="Gosliner T."/>
            <person name="Northen T."/>
            <person name="Cheng J.-F."/>
            <person name="Burkart M.D."/>
            <person name="Woyke T."/>
        </authorList>
    </citation>
    <scope>NUCLEOTIDE SEQUENCE</scope>
    <source>
        <strain evidence="2">Df01</strain>
    </source>
</reference>